<dbReference type="AlphaFoldDB" id="B8FWJ5"/>
<protein>
    <submittedName>
        <fullName evidence="2">Addiction module toxin, RelE/StbE family</fullName>
    </submittedName>
</protein>
<dbReference type="KEGG" id="dhd:Dhaf_4492"/>
<evidence type="ECO:0000256" key="1">
    <source>
        <dbReference type="ARBA" id="ARBA00022649"/>
    </source>
</evidence>
<dbReference type="InterPro" id="IPR035093">
    <property type="entry name" value="RelE/ParE_toxin_dom_sf"/>
</dbReference>
<dbReference type="RefSeq" id="WP_005817080.1">
    <property type="nucleotide sequence ID" value="NC_011830.1"/>
</dbReference>
<dbReference type="EMBL" id="CP001336">
    <property type="protein sequence ID" value="ACL22493.1"/>
    <property type="molecule type" value="Genomic_DNA"/>
</dbReference>
<gene>
    <name evidence="2" type="ordered locus">Dhaf_4492</name>
</gene>
<dbReference type="Gene3D" id="3.30.2310.20">
    <property type="entry name" value="RelE-like"/>
    <property type="match status" value="1"/>
</dbReference>
<evidence type="ECO:0000313" key="2">
    <source>
        <dbReference type="EMBL" id="ACL22493.1"/>
    </source>
</evidence>
<dbReference type="Proteomes" id="UP000007726">
    <property type="component" value="Chromosome"/>
</dbReference>
<name>B8FWJ5_DESHD</name>
<sequence>MGSENYRVRYTPLAYEDLDEIDTYISSVLLNPPAALNLLGEIEESVNRLQQFPFIGSAAEDPYLASKGYRKLVVQNYLVFYLADQVQKEIVVMRVIYGAREYRSLL</sequence>
<evidence type="ECO:0000313" key="3">
    <source>
        <dbReference type="Proteomes" id="UP000007726"/>
    </source>
</evidence>
<dbReference type="Pfam" id="PF05016">
    <property type="entry name" value="ParE_toxin"/>
    <property type="match status" value="1"/>
</dbReference>
<accession>B8FWJ5</accession>
<reference evidence="2 3" key="1">
    <citation type="journal article" date="2012" name="BMC Microbiol.">
        <title>Genome sequence of Desulfitobacterium hafniense DCB-2, a Gram-positive anaerobe capable of dehalogenation and metal reduction.</title>
        <authorList>
            <person name="Kim S.H."/>
            <person name="Harzman C."/>
            <person name="Davis J.K."/>
            <person name="Hutcheson R."/>
            <person name="Broderick J.B."/>
            <person name="Marsh T.L."/>
            <person name="Tiedje J.M."/>
        </authorList>
    </citation>
    <scope>NUCLEOTIDE SEQUENCE [LARGE SCALE GENOMIC DNA]</scope>
    <source>
        <strain evidence="3">DSM 10664 / DCB-2</strain>
    </source>
</reference>
<keyword evidence="1" id="KW-1277">Toxin-antitoxin system</keyword>
<proteinExistence type="predicted"/>
<dbReference type="NCBIfam" id="TIGR02385">
    <property type="entry name" value="RelE_StbE"/>
    <property type="match status" value="1"/>
</dbReference>
<dbReference type="HOGENOM" id="CLU_147162_6_1_9"/>
<organism evidence="2 3">
    <name type="scientific">Desulfitobacterium hafniense (strain DSM 10664 / DCB-2)</name>
    <dbReference type="NCBI Taxonomy" id="272564"/>
    <lineage>
        <taxon>Bacteria</taxon>
        <taxon>Bacillati</taxon>
        <taxon>Bacillota</taxon>
        <taxon>Clostridia</taxon>
        <taxon>Eubacteriales</taxon>
        <taxon>Desulfitobacteriaceae</taxon>
        <taxon>Desulfitobacterium</taxon>
    </lineage>
</organism>
<dbReference type="InterPro" id="IPR007712">
    <property type="entry name" value="RelE/ParE_toxin"/>
</dbReference>